<dbReference type="InterPro" id="IPR009100">
    <property type="entry name" value="AcylCoA_DH/oxidase_NM_dom_sf"/>
</dbReference>
<gene>
    <name evidence="9" type="ORF">METZ01_LOCUS93497</name>
</gene>
<dbReference type="GO" id="GO:0050660">
    <property type="term" value="F:flavin adenine dinucleotide binding"/>
    <property type="evidence" value="ECO:0007669"/>
    <property type="project" value="InterPro"/>
</dbReference>
<dbReference type="InterPro" id="IPR009075">
    <property type="entry name" value="AcylCo_DH/oxidase_C"/>
</dbReference>
<dbReference type="GO" id="GO:0003995">
    <property type="term" value="F:acyl-CoA dehydrogenase activity"/>
    <property type="evidence" value="ECO:0007669"/>
    <property type="project" value="TreeGrafter"/>
</dbReference>
<keyword evidence="4" id="KW-0274">FAD</keyword>
<dbReference type="Pfam" id="PF02770">
    <property type="entry name" value="Acyl-CoA_dh_M"/>
    <property type="match status" value="1"/>
</dbReference>
<dbReference type="InterPro" id="IPR046373">
    <property type="entry name" value="Acyl-CoA_Oxase/DH_mid-dom_sf"/>
</dbReference>
<evidence type="ECO:0000313" key="9">
    <source>
        <dbReference type="EMBL" id="SVA40643.1"/>
    </source>
</evidence>
<dbReference type="InterPro" id="IPR013786">
    <property type="entry name" value="AcylCoA_DH/ox_N"/>
</dbReference>
<dbReference type="SUPFAM" id="SSF47203">
    <property type="entry name" value="Acyl-CoA dehydrogenase C-terminal domain-like"/>
    <property type="match status" value="1"/>
</dbReference>
<dbReference type="AlphaFoldDB" id="A0A381VMF0"/>
<protein>
    <recommendedName>
        <fullName evidence="10">Acyl-CoA dehydrogenase</fullName>
    </recommendedName>
</protein>
<reference evidence="9" key="1">
    <citation type="submission" date="2018-05" db="EMBL/GenBank/DDBJ databases">
        <authorList>
            <person name="Lanie J.A."/>
            <person name="Ng W.-L."/>
            <person name="Kazmierczak K.M."/>
            <person name="Andrzejewski T.M."/>
            <person name="Davidsen T.M."/>
            <person name="Wayne K.J."/>
            <person name="Tettelin H."/>
            <person name="Glass J.I."/>
            <person name="Rusch D."/>
            <person name="Podicherti R."/>
            <person name="Tsui H.-C.T."/>
            <person name="Winkler M.E."/>
        </authorList>
    </citation>
    <scope>NUCLEOTIDE SEQUENCE</scope>
</reference>
<name>A0A381VMF0_9ZZZZ</name>
<comment type="similarity">
    <text evidence="2">Belongs to the acyl-CoA dehydrogenase family.</text>
</comment>
<evidence type="ECO:0000259" key="7">
    <source>
        <dbReference type="Pfam" id="PF02770"/>
    </source>
</evidence>
<dbReference type="CDD" id="cd00567">
    <property type="entry name" value="ACAD"/>
    <property type="match status" value="1"/>
</dbReference>
<dbReference type="InterPro" id="IPR037069">
    <property type="entry name" value="AcylCoA_DH/ox_N_sf"/>
</dbReference>
<feature type="domain" description="Acyl-CoA dehydrogenase/oxidase N-terminal" evidence="8">
    <location>
        <begin position="6"/>
        <end position="120"/>
    </location>
</feature>
<evidence type="ECO:0000256" key="3">
    <source>
        <dbReference type="ARBA" id="ARBA00022630"/>
    </source>
</evidence>
<dbReference type="Pfam" id="PF02771">
    <property type="entry name" value="Acyl-CoA_dh_N"/>
    <property type="match status" value="1"/>
</dbReference>
<evidence type="ECO:0008006" key="10">
    <source>
        <dbReference type="Google" id="ProtNLM"/>
    </source>
</evidence>
<dbReference type="PANTHER" id="PTHR43884:SF20">
    <property type="entry name" value="ACYL-COA DEHYDROGENASE FADE28"/>
    <property type="match status" value="1"/>
</dbReference>
<dbReference type="Pfam" id="PF00441">
    <property type="entry name" value="Acyl-CoA_dh_1"/>
    <property type="match status" value="1"/>
</dbReference>
<dbReference type="InterPro" id="IPR006091">
    <property type="entry name" value="Acyl-CoA_Oxase/DH_mid-dom"/>
</dbReference>
<dbReference type="Gene3D" id="1.10.540.10">
    <property type="entry name" value="Acyl-CoA dehydrogenase/oxidase, N-terminal domain"/>
    <property type="match status" value="1"/>
</dbReference>
<sequence length="378" mass="41923">MSLLLNEEQQLLKDTAKEFVQKNAPISHFRELRDKEDKLGYSKKLWKDMVQLGWSGILIPEEYGGVDFGMVGLGCILEETGRKLVPSPLFSTALVGASILAIAGNDKQKKEFLPKVAEGKLITAFALEESSRHDPLTIETYCKKEGDKLILNGKKNFVLDGHIADLLIVAARYSEVQSKKGGIGLYLVDPKEKGIKLSKMNMVDSRNACQVILKDVEINKEDQIGELEASGIIEEVLDRAQIGLSSEMLGSALEAFDLTLEYLKERNQFGKPIGSFQALQHRAAKMFSEIELTKSSVMGALNAVDENSNDRARFASLAKFKAGETLHLVSNEAIQMHGGVGVTDEFDIGLFLKRSRVTEQIFGSSNYHLERYANLSEY</sequence>
<comment type="cofactor">
    <cofactor evidence="1">
        <name>FAD</name>
        <dbReference type="ChEBI" id="CHEBI:57692"/>
    </cofactor>
</comment>
<evidence type="ECO:0000256" key="2">
    <source>
        <dbReference type="ARBA" id="ARBA00009347"/>
    </source>
</evidence>
<dbReference type="InterPro" id="IPR036250">
    <property type="entry name" value="AcylCo_DH-like_C"/>
</dbReference>
<dbReference type="Gene3D" id="2.40.110.10">
    <property type="entry name" value="Butyryl-CoA Dehydrogenase, subunit A, domain 2"/>
    <property type="match status" value="1"/>
</dbReference>
<dbReference type="PANTHER" id="PTHR43884">
    <property type="entry name" value="ACYL-COA DEHYDROGENASE"/>
    <property type="match status" value="1"/>
</dbReference>
<evidence type="ECO:0000259" key="8">
    <source>
        <dbReference type="Pfam" id="PF02771"/>
    </source>
</evidence>
<evidence type="ECO:0000256" key="4">
    <source>
        <dbReference type="ARBA" id="ARBA00022827"/>
    </source>
</evidence>
<dbReference type="Gene3D" id="1.20.140.10">
    <property type="entry name" value="Butyryl-CoA Dehydrogenase, subunit A, domain 3"/>
    <property type="match status" value="1"/>
</dbReference>
<keyword evidence="3" id="KW-0285">Flavoprotein</keyword>
<evidence type="ECO:0000259" key="6">
    <source>
        <dbReference type="Pfam" id="PF00441"/>
    </source>
</evidence>
<evidence type="ECO:0000256" key="1">
    <source>
        <dbReference type="ARBA" id="ARBA00001974"/>
    </source>
</evidence>
<accession>A0A381VMF0</accession>
<keyword evidence="5" id="KW-0560">Oxidoreductase</keyword>
<evidence type="ECO:0000256" key="5">
    <source>
        <dbReference type="ARBA" id="ARBA00023002"/>
    </source>
</evidence>
<proteinExistence type="inferred from homology"/>
<dbReference type="SUPFAM" id="SSF56645">
    <property type="entry name" value="Acyl-CoA dehydrogenase NM domain-like"/>
    <property type="match status" value="1"/>
</dbReference>
<feature type="domain" description="Acyl-CoA oxidase/dehydrogenase middle" evidence="7">
    <location>
        <begin position="128"/>
        <end position="216"/>
    </location>
</feature>
<dbReference type="EMBL" id="UINC01009047">
    <property type="protein sequence ID" value="SVA40643.1"/>
    <property type="molecule type" value="Genomic_DNA"/>
</dbReference>
<organism evidence="9">
    <name type="scientific">marine metagenome</name>
    <dbReference type="NCBI Taxonomy" id="408172"/>
    <lineage>
        <taxon>unclassified sequences</taxon>
        <taxon>metagenomes</taxon>
        <taxon>ecological metagenomes</taxon>
    </lineage>
</organism>
<feature type="domain" description="Acyl-CoA dehydrogenase/oxidase C-terminal" evidence="6">
    <location>
        <begin position="233"/>
        <end position="372"/>
    </location>
</feature>